<comment type="caution">
    <text evidence="1">The sequence shown here is derived from an EMBL/GenBank/DDBJ whole genome shotgun (WGS) entry which is preliminary data.</text>
</comment>
<evidence type="ECO:0008006" key="3">
    <source>
        <dbReference type="Google" id="ProtNLM"/>
    </source>
</evidence>
<reference evidence="1 2" key="1">
    <citation type="submission" date="2019-02" db="EMBL/GenBank/DDBJ databases">
        <title>Sequencing the genomes of 1000 actinobacteria strains.</title>
        <authorList>
            <person name="Klenk H.-P."/>
        </authorList>
    </citation>
    <scope>NUCLEOTIDE SEQUENCE [LARGE SCALE GENOMIC DNA]</scope>
    <source>
        <strain evidence="1 2">DSM 45612</strain>
    </source>
</reference>
<dbReference type="EMBL" id="SHLD01000001">
    <property type="protein sequence ID" value="RZU73637.1"/>
    <property type="molecule type" value="Genomic_DNA"/>
</dbReference>
<keyword evidence="2" id="KW-1185">Reference proteome</keyword>
<proteinExistence type="predicted"/>
<dbReference type="SUPFAM" id="SSF52343">
    <property type="entry name" value="Ferredoxin reductase-like, C-terminal NADP-linked domain"/>
    <property type="match status" value="1"/>
</dbReference>
<protein>
    <recommendedName>
        <fullName evidence="3">Oxidoreductase FAD/NAD(P)-binding domain-containing protein</fullName>
    </recommendedName>
</protein>
<dbReference type="RefSeq" id="WP_341273623.1">
    <property type="nucleotide sequence ID" value="NZ_SHLD01000001.1"/>
</dbReference>
<dbReference type="Gene3D" id="3.40.50.80">
    <property type="entry name" value="Nucleotide-binding domain of ferredoxin-NADP reductase (FNR) module"/>
    <property type="match status" value="1"/>
</dbReference>
<sequence>MTLVIVARTVANLCDAVSLDKLQRAKAGCGPPRCSPAIPRPAGGERGDALTFAFALDRLHPDQAVYLCGPPLMLAGSRLRLLAAGVLAERIHLLEWIP</sequence>
<dbReference type="AlphaFoldDB" id="A0A4Q8B7J7"/>
<accession>A0A4Q8B7J7</accession>
<evidence type="ECO:0000313" key="2">
    <source>
        <dbReference type="Proteomes" id="UP000294114"/>
    </source>
</evidence>
<dbReference type="Proteomes" id="UP000294114">
    <property type="component" value="Unassembled WGS sequence"/>
</dbReference>
<dbReference type="InterPro" id="IPR039261">
    <property type="entry name" value="FNR_nucleotide-bd"/>
</dbReference>
<name>A0A4Q8B7J7_9ACTN</name>
<organism evidence="1 2">
    <name type="scientific">Micromonospora kangleipakensis</name>
    <dbReference type="NCBI Taxonomy" id="1077942"/>
    <lineage>
        <taxon>Bacteria</taxon>
        <taxon>Bacillati</taxon>
        <taxon>Actinomycetota</taxon>
        <taxon>Actinomycetes</taxon>
        <taxon>Micromonosporales</taxon>
        <taxon>Micromonosporaceae</taxon>
        <taxon>Micromonospora</taxon>
    </lineage>
</organism>
<gene>
    <name evidence="1" type="ORF">EV384_2054</name>
</gene>
<evidence type="ECO:0000313" key="1">
    <source>
        <dbReference type="EMBL" id="RZU73637.1"/>
    </source>
</evidence>